<dbReference type="EMBL" id="JBHTMV010000003">
    <property type="protein sequence ID" value="MFD1292783.1"/>
    <property type="molecule type" value="Genomic_DNA"/>
</dbReference>
<evidence type="ECO:0000313" key="1">
    <source>
        <dbReference type="EMBL" id="MFD1292783.1"/>
    </source>
</evidence>
<accession>A0ABW3WM42</accession>
<keyword evidence="2" id="KW-1185">Reference proteome</keyword>
<dbReference type="RefSeq" id="WP_386807618.1">
    <property type="nucleotide sequence ID" value="NZ_JBHTMV010000003.1"/>
</dbReference>
<gene>
    <name evidence="1" type="ORF">ACFQ5N_02950</name>
</gene>
<proteinExistence type="predicted"/>
<sequence>MKFNTKKWSVILGVLLLLIFSINSILSVVVSNLVNTQLQEINEQKKLTISVGKINLNVFTGDLNLKNVQVKPDSLFFENFKKGLAEKASTSEFTLSELKIKGFGIYAILVHKEVYARKIIAKGLQLNLYKLDNPLDVESNSTEGKIARIDSIFIKEIKQIDFKRVVFEDFDFRIMNVKNADTLFSYSGEACEISGVNLDAHPTIENYFVVDKKDLEINFKEQEIKTNNGDYTIGLNDIKYNYKSSSLVISNFKLNPTLDKKKLAATYPYNTEVYEINTKNIQFKGFYLDSILRKGVVSLDTVLVEQPIFGIYIDQTKPQDLNKRPKFLNELLKGVTEPFNIEKILLKNGELNYREKHEKFKELMVLDISNLNAEFSNVTSLKDSLDFGSDLKINLKGNICKVAPLNLDVVMHYNTYNNSYLFTGSVGAANFINFNDALYAGTGVKFESGKLQQMNFTVTGTTAGSTGKLLMRYTNLNAKIFKDHKKKKTISWIGNSIIVDSNPTKKGKLRVGAIEFEREPHKGFGNLLWKSVLSGMVNTVNPVGKIVKEEKKKTQTVHKKEKKKWFSKF</sequence>
<comment type="caution">
    <text evidence="1">The sequence shown here is derived from an EMBL/GenBank/DDBJ whole genome shotgun (WGS) entry which is preliminary data.</text>
</comment>
<evidence type="ECO:0008006" key="3">
    <source>
        <dbReference type="Google" id="ProtNLM"/>
    </source>
</evidence>
<protein>
    <recommendedName>
        <fullName evidence="3">AsmA-like C-terminal domain-containing protein</fullName>
    </recommendedName>
</protein>
<evidence type="ECO:0000313" key="2">
    <source>
        <dbReference type="Proteomes" id="UP001597241"/>
    </source>
</evidence>
<dbReference type="Proteomes" id="UP001597241">
    <property type="component" value="Unassembled WGS sequence"/>
</dbReference>
<name>A0ABW3WM42_9FLAO</name>
<reference evidence="2" key="1">
    <citation type="journal article" date="2019" name="Int. J. Syst. Evol. Microbiol.">
        <title>The Global Catalogue of Microorganisms (GCM) 10K type strain sequencing project: providing services to taxonomists for standard genome sequencing and annotation.</title>
        <authorList>
            <consortium name="The Broad Institute Genomics Platform"/>
            <consortium name="The Broad Institute Genome Sequencing Center for Infectious Disease"/>
            <person name="Wu L."/>
            <person name="Ma J."/>
        </authorList>
    </citation>
    <scope>NUCLEOTIDE SEQUENCE [LARGE SCALE GENOMIC DNA]</scope>
    <source>
        <strain evidence="2">CCUG 62221</strain>
    </source>
</reference>
<organism evidence="1 2">
    <name type="scientific">Lutibacter holmesii</name>
    <dbReference type="NCBI Taxonomy" id="1137985"/>
    <lineage>
        <taxon>Bacteria</taxon>
        <taxon>Pseudomonadati</taxon>
        <taxon>Bacteroidota</taxon>
        <taxon>Flavobacteriia</taxon>
        <taxon>Flavobacteriales</taxon>
        <taxon>Flavobacteriaceae</taxon>
        <taxon>Lutibacter</taxon>
    </lineage>
</organism>